<evidence type="ECO:0000313" key="4">
    <source>
        <dbReference type="Proteomes" id="UP000240957"/>
    </source>
</evidence>
<reference evidence="5" key="3">
    <citation type="journal article" date="2019" name="Int. J. Syst. Evol. Microbiol.">
        <title>The Global Catalogue of Microorganisms (GCM) 10K type strain sequencing project: providing services to taxonomists for standard genome sequencing and annotation.</title>
        <authorList>
            <consortium name="The Broad Institute Genomics Platform"/>
            <consortium name="The Broad Institute Genome Sequencing Center for Infectious Disease"/>
            <person name="Wu L."/>
            <person name="Ma J."/>
        </authorList>
    </citation>
    <scope>NUCLEOTIDE SEQUENCE [LARGE SCALE GENOMIC DNA]</scope>
    <source>
        <strain evidence="5">KCTC 62575</strain>
    </source>
</reference>
<dbReference type="OrthoDB" id="8776734at2"/>
<gene>
    <name evidence="2" type="ORF">ACFODO_14000</name>
    <name evidence="3" type="ORF">C9E89_020510</name>
</gene>
<keyword evidence="5" id="KW-1185">Reference proteome</keyword>
<protein>
    <submittedName>
        <fullName evidence="3">TIGR02594 family protein</fullName>
    </submittedName>
</protein>
<comment type="caution">
    <text evidence="3">The sequence shown here is derived from an EMBL/GenBank/DDBJ whole genome shotgun (WGS) entry which is preliminary data.</text>
</comment>
<keyword evidence="1" id="KW-0472">Membrane</keyword>
<accession>A0A371YJP6</accession>
<evidence type="ECO:0000313" key="5">
    <source>
        <dbReference type="Proteomes" id="UP001595455"/>
    </source>
</evidence>
<name>A0A371YJP6_9GAMM</name>
<evidence type="ECO:0000256" key="1">
    <source>
        <dbReference type="SAM" id="Phobius"/>
    </source>
</evidence>
<dbReference type="Proteomes" id="UP001595455">
    <property type="component" value="Unassembled WGS sequence"/>
</dbReference>
<organism evidence="3 4">
    <name type="scientific">Acinetobacter sichuanensis</name>
    <dbReference type="NCBI Taxonomy" id="2136183"/>
    <lineage>
        <taxon>Bacteria</taxon>
        <taxon>Pseudomonadati</taxon>
        <taxon>Pseudomonadota</taxon>
        <taxon>Gammaproteobacteria</taxon>
        <taxon>Moraxellales</taxon>
        <taxon>Moraxellaceae</taxon>
        <taxon>Acinetobacter</taxon>
    </lineage>
</organism>
<keyword evidence="1" id="KW-1133">Transmembrane helix</keyword>
<reference evidence="3 4" key="2">
    <citation type="submission" date="2018-08" db="EMBL/GenBank/DDBJ databases">
        <title>The draft genome of Acinetobacter sichuanensis strain WCHAc060041.</title>
        <authorList>
            <person name="Qin J."/>
            <person name="Feng Y."/>
            <person name="Zong Z."/>
        </authorList>
    </citation>
    <scope>NUCLEOTIDE SEQUENCE [LARGE SCALE GENOMIC DNA]</scope>
    <source>
        <strain evidence="3 4">WCHAc060041</strain>
    </source>
</reference>
<dbReference type="InterPro" id="IPR013423">
    <property type="entry name" value="CHP02594"/>
</dbReference>
<feature type="transmembrane region" description="Helical" evidence="1">
    <location>
        <begin position="12"/>
        <end position="35"/>
    </location>
</feature>
<dbReference type="EMBL" id="PYIX02000064">
    <property type="protein sequence ID" value="RFC81683.1"/>
    <property type="molecule type" value="Genomic_DNA"/>
</dbReference>
<proteinExistence type="predicted"/>
<reference evidence="2" key="1">
    <citation type="journal article" date="2014" name="Int. J. Syst. Evol. Microbiol.">
        <title>Complete genome of a new Firmicutes species belonging to the dominant human colonic microbiota ('Ruminococcus bicirculans') reveals two chromosomes and a selective capacity to utilize plant glucans.</title>
        <authorList>
            <consortium name="NISC Comparative Sequencing Program"/>
            <person name="Wegmann U."/>
            <person name="Louis P."/>
            <person name="Goesmann A."/>
            <person name="Henrissat B."/>
            <person name="Duncan S.H."/>
            <person name="Flint H.J."/>
        </authorList>
    </citation>
    <scope>NUCLEOTIDE SEQUENCE</scope>
    <source>
        <strain evidence="2">KCTC 62575</strain>
    </source>
</reference>
<dbReference type="NCBIfam" id="TIGR02594">
    <property type="entry name" value="TIGR02594 family protein"/>
    <property type="match status" value="1"/>
</dbReference>
<sequence>MKLINENPWQYLSVKLPTLGAFFMLVLIPLLQWALDFQLIPKEHEGIIIGIVIPLLGLIGKKIYQPELHTPQLNGVNSLLATPQNSNDLAWMVEAKKHIGLREIVGKQHNKTILGWIKGLGGWFTDDETPWCGTFVAHCLKTAGVKYPKHWYRALDYVNYGSKLAKPAYGCVAIKTRKGGGHVCFVVGRDQKTKKLVCLGGNQGNAVSYALYSDSDFQEFRWYGKTSRPAESRYKLAPLDGVSATKVSES</sequence>
<evidence type="ECO:0000313" key="2">
    <source>
        <dbReference type="EMBL" id="MFC2996361.1"/>
    </source>
</evidence>
<dbReference type="EMBL" id="JBHRSF010000065">
    <property type="protein sequence ID" value="MFC2996361.1"/>
    <property type="molecule type" value="Genomic_DNA"/>
</dbReference>
<reference evidence="2" key="4">
    <citation type="submission" date="2024-09" db="EMBL/GenBank/DDBJ databases">
        <authorList>
            <person name="Sun Q."/>
            <person name="Mori K."/>
        </authorList>
    </citation>
    <scope>NUCLEOTIDE SEQUENCE</scope>
    <source>
        <strain evidence="2">KCTC 62575</strain>
    </source>
</reference>
<evidence type="ECO:0000313" key="3">
    <source>
        <dbReference type="EMBL" id="RFC81683.1"/>
    </source>
</evidence>
<dbReference type="Proteomes" id="UP000240957">
    <property type="component" value="Unassembled WGS sequence"/>
</dbReference>
<dbReference type="RefSeq" id="WP_107010037.1">
    <property type="nucleotide sequence ID" value="NZ_JBHRSF010000065.1"/>
</dbReference>
<dbReference type="AlphaFoldDB" id="A0A371YJP6"/>
<keyword evidence="1" id="KW-0812">Transmembrane</keyword>